<protein>
    <submittedName>
        <fullName evidence="2">DUF6950 family protein</fullName>
    </submittedName>
</protein>
<evidence type="ECO:0000259" key="1">
    <source>
        <dbReference type="Pfam" id="PF22262"/>
    </source>
</evidence>
<reference evidence="3" key="1">
    <citation type="journal article" date="2019" name="Int. J. Syst. Evol. Microbiol.">
        <title>The Global Catalogue of Microorganisms (GCM) 10K type strain sequencing project: providing services to taxonomists for standard genome sequencing and annotation.</title>
        <authorList>
            <consortium name="The Broad Institute Genomics Platform"/>
            <consortium name="The Broad Institute Genome Sequencing Center for Infectious Disease"/>
            <person name="Wu L."/>
            <person name="Ma J."/>
        </authorList>
    </citation>
    <scope>NUCLEOTIDE SEQUENCE [LARGE SCALE GENOMIC DNA]</scope>
    <source>
        <strain evidence="3">CCUG 55609</strain>
    </source>
</reference>
<accession>A0ABW3Z245</accession>
<name>A0ABW3Z245_MYCRA</name>
<dbReference type="Pfam" id="PF22262">
    <property type="entry name" value="DUF6950"/>
    <property type="match status" value="1"/>
</dbReference>
<dbReference type="RefSeq" id="WP_374841208.1">
    <property type="nucleotide sequence ID" value="NZ_JBHEEW010000019.1"/>
</dbReference>
<comment type="caution">
    <text evidence="2">The sequence shown here is derived from an EMBL/GenBank/DDBJ whole genome shotgun (WGS) entry which is preliminary data.</text>
</comment>
<dbReference type="Proteomes" id="UP001597173">
    <property type="component" value="Unassembled WGS sequence"/>
</dbReference>
<sequence>MNAPELTRLPDWRRRYEAAIDDIMRTPFAWGTHDCGPGLAGRLVLAMTGTDLSAQYAGTYKDAAGAARLIKRLGFKDLAGLVGSMLPAIHPSRAEIGDIAAIAVDGPIGHALGVVNGERIFVLTETGIGTVDLLDAATCFKVG</sequence>
<gene>
    <name evidence="2" type="ORF">ACFQ33_20455</name>
</gene>
<dbReference type="EMBL" id="JBHTNF010000020">
    <property type="protein sequence ID" value="MFD1330264.1"/>
    <property type="molecule type" value="Genomic_DNA"/>
</dbReference>
<proteinExistence type="predicted"/>
<evidence type="ECO:0000313" key="2">
    <source>
        <dbReference type="EMBL" id="MFD1330264.1"/>
    </source>
</evidence>
<evidence type="ECO:0000313" key="3">
    <source>
        <dbReference type="Proteomes" id="UP001597173"/>
    </source>
</evidence>
<dbReference type="InterPro" id="IPR053802">
    <property type="entry name" value="DUF6950"/>
</dbReference>
<keyword evidence="3" id="KW-1185">Reference proteome</keyword>
<organism evidence="2 3">
    <name type="scientific">Mycoplana ramosa</name>
    <name type="common">Mycoplana bullata</name>
    <dbReference type="NCBI Taxonomy" id="40837"/>
    <lineage>
        <taxon>Bacteria</taxon>
        <taxon>Pseudomonadati</taxon>
        <taxon>Pseudomonadota</taxon>
        <taxon>Alphaproteobacteria</taxon>
        <taxon>Hyphomicrobiales</taxon>
        <taxon>Rhizobiaceae</taxon>
        <taxon>Mycoplana</taxon>
    </lineage>
</organism>
<feature type="domain" description="DUF6950" evidence="1">
    <location>
        <begin position="7"/>
        <end position="142"/>
    </location>
</feature>